<evidence type="ECO:0000256" key="6">
    <source>
        <dbReference type="ARBA" id="ARBA00022917"/>
    </source>
</evidence>
<dbReference type="EMBL" id="JACHGJ010000004">
    <property type="protein sequence ID" value="MBB6480795.1"/>
    <property type="molecule type" value="Genomic_DNA"/>
</dbReference>
<dbReference type="InterPro" id="IPR041711">
    <property type="entry name" value="Met-tRNA-FMT_N"/>
</dbReference>
<protein>
    <recommendedName>
        <fullName evidence="4 8">Methionyl-tRNA formyltransferase</fullName>
        <ecNumber evidence="3 8">2.1.2.9</ecNumber>
    </recommendedName>
</protein>
<dbReference type="InterPro" id="IPR011034">
    <property type="entry name" value="Formyl_transferase-like_C_sf"/>
</dbReference>
<feature type="domain" description="Formyl transferase C-terminal" evidence="10">
    <location>
        <begin position="202"/>
        <end position="300"/>
    </location>
</feature>
<evidence type="ECO:0000256" key="5">
    <source>
        <dbReference type="ARBA" id="ARBA00022679"/>
    </source>
</evidence>
<dbReference type="Proteomes" id="UP000587760">
    <property type="component" value="Unassembled WGS sequence"/>
</dbReference>
<dbReference type="InterPro" id="IPR036477">
    <property type="entry name" value="Formyl_transf_N_sf"/>
</dbReference>
<keyword evidence="12" id="KW-1185">Reference proteome</keyword>
<feature type="binding site" evidence="8">
    <location>
        <begin position="107"/>
        <end position="110"/>
    </location>
    <ligand>
        <name>(6S)-5,6,7,8-tetrahydrofolate</name>
        <dbReference type="ChEBI" id="CHEBI:57453"/>
    </ligand>
</feature>
<dbReference type="Gene3D" id="3.40.50.170">
    <property type="entry name" value="Formyl transferase, N-terminal domain"/>
    <property type="match status" value="1"/>
</dbReference>
<dbReference type="GO" id="GO:0005829">
    <property type="term" value="C:cytosol"/>
    <property type="evidence" value="ECO:0007669"/>
    <property type="project" value="TreeGrafter"/>
</dbReference>
<feature type="domain" description="Formyl transferase N-terminal" evidence="9">
    <location>
        <begin position="3"/>
        <end position="178"/>
    </location>
</feature>
<comment type="function">
    <text evidence="1 8">Attaches a formyl group to the free amino group of methionyl-tRNA(fMet). The formyl group appears to play a dual role in the initiator identity of N-formylmethionyl-tRNA by promoting its recognition by IF2 and preventing the misappropriation of this tRNA by the elongation apparatus.</text>
</comment>
<accession>A0A841RA59</accession>
<evidence type="ECO:0000256" key="2">
    <source>
        <dbReference type="ARBA" id="ARBA00010699"/>
    </source>
</evidence>
<dbReference type="Pfam" id="PF00551">
    <property type="entry name" value="Formyl_trans_N"/>
    <property type="match status" value="1"/>
</dbReference>
<comment type="caution">
    <text evidence="11">The sequence shown here is derived from an EMBL/GenBank/DDBJ whole genome shotgun (WGS) entry which is preliminary data.</text>
</comment>
<keyword evidence="5 8" id="KW-0808">Transferase</keyword>
<dbReference type="GO" id="GO:0004479">
    <property type="term" value="F:methionyl-tRNA formyltransferase activity"/>
    <property type="evidence" value="ECO:0007669"/>
    <property type="project" value="UniProtKB-UniRule"/>
</dbReference>
<evidence type="ECO:0000313" key="11">
    <source>
        <dbReference type="EMBL" id="MBB6480795.1"/>
    </source>
</evidence>
<evidence type="ECO:0000259" key="10">
    <source>
        <dbReference type="Pfam" id="PF02911"/>
    </source>
</evidence>
<proteinExistence type="inferred from homology"/>
<dbReference type="Pfam" id="PF02911">
    <property type="entry name" value="Formyl_trans_C"/>
    <property type="match status" value="1"/>
</dbReference>
<evidence type="ECO:0000256" key="8">
    <source>
        <dbReference type="HAMAP-Rule" id="MF_00182"/>
    </source>
</evidence>
<dbReference type="Gene3D" id="3.10.25.10">
    <property type="entry name" value="Formyl transferase, C-terminal domain"/>
    <property type="match status" value="1"/>
</dbReference>
<dbReference type="AlphaFoldDB" id="A0A841RA59"/>
<dbReference type="InterPro" id="IPR044135">
    <property type="entry name" value="Met-tRNA-FMT_C"/>
</dbReference>
<dbReference type="NCBIfam" id="TIGR00460">
    <property type="entry name" value="fmt"/>
    <property type="match status" value="1"/>
</dbReference>
<dbReference type="PANTHER" id="PTHR11138">
    <property type="entry name" value="METHIONYL-TRNA FORMYLTRANSFERASE"/>
    <property type="match status" value="1"/>
</dbReference>
<dbReference type="EC" id="2.1.2.9" evidence="3 8"/>
<dbReference type="CDD" id="cd08704">
    <property type="entry name" value="Met_tRNA_FMT_C"/>
    <property type="match status" value="1"/>
</dbReference>
<evidence type="ECO:0000259" key="9">
    <source>
        <dbReference type="Pfam" id="PF00551"/>
    </source>
</evidence>
<evidence type="ECO:0000256" key="3">
    <source>
        <dbReference type="ARBA" id="ARBA00012261"/>
    </source>
</evidence>
<dbReference type="InterPro" id="IPR005794">
    <property type="entry name" value="Fmt"/>
</dbReference>
<reference evidence="11 12" key="1">
    <citation type="submission" date="2020-08" db="EMBL/GenBank/DDBJ databases">
        <title>Genomic Encyclopedia of Type Strains, Phase IV (KMG-IV): sequencing the most valuable type-strain genomes for metagenomic binning, comparative biology and taxonomic classification.</title>
        <authorList>
            <person name="Goeker M."/>
        </authorList>
    </citation>
    <scope>NUCLEOTIDE SEQUENCE [LARGE SCALE GENOMIC DNA]</scope>
    <source>
        <strain evidence="11 12">DSM 2461</strain>
    </source>
</reference>
<name>A0A841RA59_9SPIO</name>
<evidence type="ECO:0000256" key="4">
    <source>
        <dbReference type="ARBA" id="ARBA00016014"/>
    </source>
</evidence>
<dbReference type="PANTHER" id="PTHR11138:SF5">
    <property type="entry name" value="METHIONYL-TRNA FORMYLTRANSFERASE, MITOCHONDRIAL"/>
    <property type="match status" value="1"/>
</dbReference>
<dbReference type="SUPFAM" id="SSF50486">
    <property type="entry name" value="FMT C-terminal domain-like"/>
    <property type="match status" value="1"/>
</dbReference>
<comment type="similarity">
    <text evidence="2 8">Belongs to the Fmt family.</text>
</comment>
<dbReference type="RefSeq" id="WP_184747055.1">
    <property type="nucleotide sequence ID" value="NZ_JACHGJ010000004.1"/>
</dbReference>
<organism evidence="11 12">
    <name type="scientific">Spirochaeta isovalerica</name>
    <dbReference type="NCBI Taxonomy" id="150"/>
    <lineage>
        <taxon>Bacteria</taxon>
        <taxon>Pseudomonadati</taxon>
        <taxon>Spirochaetota</taxon>
        <taxon>Spirochaetia</taxon>
        <taxon>Spirochaetales</taxon>
        <taxon>Spirochaetaceae</taxon>
        <taxon>Spirochaeta</taxon>
    </lineage>
</organism>
<evidence type="ECO:0000256" key="1">
    <source>
        <dbReference type="ARBA" id="ARBA00002606"/>
    </source>
</evidence>
<dbReference type="HAMAP" id="MF_00182">
    <property type="entry name" value="Formyl_trans"/>
    <property type="match status" value="1"/>
</dbReference>
<gene>
    <name evidence="8" type="primary">fmt</name>
    <name evidence="11" type="ORF">HNR50_002468</name>
</gene>
<sequence>MRILFAGTPDIAVPSLKALAEKFEICAVLTNPDRETGRGRKIVSSPVYETARELGLNILQPEKLDEEFLDEVRALKPDLLAVIAFGKIFRKNFLDLFPLGGINLHPSLLPKYRGPSPLNEAIRNGDALTGITVQKLALKMDSGDILLQPELKLDGSETTGSLTEKVAELGAPLMVEAVELLMADPGAGHPQDDGQATFCRLISKEDGEIDWTASAEQIQRNIRANDPWPGTYSWYGDKKINILEAEVYRGDALSGKPGTVLSYSKKDGILVAAGSGVLAVKRLQLQSKKPMDYKSFVNGNRDFVGSILQSPSGDSA</sequence>
<dbReference type="SUPFAM" id="SSF53328">
    <property type="entry name" value="Formyltransferase"/>
    <property type="match status" value="1"/>
</dbReference>
<evidence type="ECO:0000313" key="12">
    <source>
        <dbReference type="Proteomes" id="UP000587760"/>
    </source>
</evidence>
<dbReference type="CDD" id="cd08646">
    <property type="entry name" value="FMT_core_Met-tRNA-FMT_N"/>
    <property type="match status" value="1"/>
</dbReference>
<dbReference type="InterPro" id="IPR037022">
    <property type="entry name" value="Formyl_trans_C_sf"/>
</dbReference>
<dbReference type="InterPro" id="IPR005793">
    <property type="entry name" value="Formyl_trans_C"/>
</dbReference>
<keyword evidence="6 8" id="KW-0648">Protein biosynthesis</keyword>
<comment type="catalytic activity">
    <reaction evidence="7 8">
        <text>L-methionyl-tRNA(fMet) + (6R)-10-formyltetrahydrofolate = N-formyl-L-methionyl-tRNA(fMet) + (6S)-5,6,7,8-tetrahydrofolate + H(+)</text>
        <dbReference type="Rhea" id="RHEA:24380"/>
        <dbReference type="Rhea" id="RHEA-COMP:9952"/>
        <dbReference type="Rhea" id="RHEA-COMP:9953"/>
        <dbReference type="ChEBI" id="CHEBI:15378"/>
        <dbReference type="ChEBI" id="CHEBI:57453"/>
        <dbReference type="ChEBI" id="CHEBI:78530"/>
        <dbReference type="ChEBI" id="CHEBI:78844"/>
        <dbReference type="ChEBI" id="CHEBI:195366"/>
        <dbReference type="EC" id="2.1.2.9"/>
    </reaction>
</comment>
<dbReference type="InterPro" id="IPR002376">
    <property type="entry name" value="Formyl_transf_N"/>
</dbReference>
<evidence type="ECO:0000256" key="7">
    <source>
        <dbReference type="ARBA" id="ARBA00048558"/>
    </source>
</evidence>